<dbReference type="AlphaFoldDB" id="A0A7W8B5D8"/>
<evidence type="ECO:0000256" key="1">
    <source>
        <dbReference type="SAM" id="MobiDB-lite"/>
    </source>
</evidence>
<name>A0A7W8B5D8_STRST</name>
<evidence type="ECO:0000313" key="3">
    <source>
        <dbReference type="Proteomes" id="UP000549009"/>
    </source>
</evidence>
<dbReference type="EMBL" id="JACHJD010000024">
    <property type="protein sequence ID" value="MBB5109162.1"/>
    <property type="molecule type" value="Genomic_DNA"/>
</dbReference>
<protein>
    <submittedName>
        <fullName evidence="2">Uncharacterized protein</fullName>
    </submittedName>
</protein>
<reference evidence="2 3" key="1">
    <citation type="submission" date="2020-08" db="EMBL/GenBank/DDBJ databases">
        <title>Genomic Encyclopedia of Type Strains, Phase III (KMG-III): the genomes of soil and plant-associated and newly described type strains.</title>
        <authorList>
            <person name="Whitman W."/>
        </authorList>
    </citation>
    <scope>NUCLEOTIDE SEQUENCE [LARGE SCALE GENOMIC DNA]</scope>
    <source>
        <strain evidence="2 3">CECT 3146</strain>
    </source>
</reference>
<sequence length="42" mass="4066">MLWVSAAEPGAVPVTAMRHPAAPVAAGGIPDPGEGAPATWAS</sequence>
<accession>A0A7W8B5D8</accession>
<keyword evidence="3" id="KW-1185">Reference proteome</keyword>
<gene>
    <name evidence="2" type="ORF">FHS40_008290</name>
</gene>
<organism evidence="2 3">
    <name type="scientific">Streptomyces spectabilis</name>
    <dbReference type="NCBI Taxonomy" id="68270"/>
    <lineage>
        <taxon>Bacteria</taxon>
        <taxon>Bacillati</taxon>
        <taxon>Actinomycetota</taxon>
        <taxon>Actinomycetes</taxon>
        <taxon>Kitasatosporales</taxon>
        <taxon>Streptomycetaceae</taxon>
        <taxon>Streptomyces</taxon>
    </lineage>
</organism>
<evidence type="ECO:0000313" key="2">
    <source>
        <dbReference type="EMBL" id="MBB5109162.1"/>
    </source>
</evidence>
<dbReference type="RefSeq" id="WP_260423187.1">
    <property type="nucleotide sequence ID" value="NZ_BMSQ01000027.1"/>
</dbReference>
<feature type="region of interest" description="Disordered" evidence="1">
    <location>
        <begin position="22"/>
        <end position="42"/>
    </location>
</feature>
<dbReference type="Proteomes" id="UP000549009">
    <property type="component" value="Unassembled WGS sequence"/>
</dbReference>
<comment type="caution">
    <text evidence="2">The sequence shown here is derived from an EMBL/GenBank/DDBJ whole genome shotgun (WGS) entry which is preliminary data.</text>
</comment>
<proteinExistence type="predicted"/>